<comment type="caution">
    <text evidence="12">The sequence shown here is derived from an EMBL/GenBank/DDBJ whole genome shotgun (WGS) entry which is preliminary data.</text>
</comment>
<keyword evidence="5" id="KW-0805">Transcription regulation</keyword>
<accession>A0A388K4F9</accession>
<feature type="region of interest" description="Disordered" evidence="9">
    <location>
        <begin position="2972"/>
        <end position="3006"/>
    </location>
</feature>
<proteinExistence type="predicted"/>
<feature type="compositionally biased region" description="Polar residues" evidence="9">
    <location>
        <begin position="2757"/>
        <end position="2766"/>
    </location>
</feature>
<dbReference type="CDD" id="cd20405">
    <property type="entry name" value="Tudor_Agenet_AtDUF_rpt1_3"/>
    <property type="match status" value="1"/>
</dbReference>
<dbReference type="InterPro" id="IPR001965">
    <property type="entry name" value="Znf_PHD"/>
</dbReference>
<evidence type="ECO:0000256" key="9">
    <source>
        <dbReference type="SAM" id="MobiDB-lite"/>
    </source>
</evidence>
<feature type="compositionally biased region" description="Polar residues" evidence="9">
    <location>
        <begin position="3217"/>
        <end position="3232"/>
    </location>
</feature>
<reference evidence="12 13" key="1">
    <citation type="journal article" date="2018" name="Cell">
        <title>The Chara Genome: Secondary Complexity and Implications for Plant Terrestrialization.</title>
        <authorList>
            <person name="Nishiyama T."/>
            <person name="Sakayama H."/>
            <person name="Vries J.D."/>
            <person name="Buschmann H."/>
            <person name="Saint-Marcoux D."/>
            <person name="Ullrich K.K."/>
            <person name="Haas F.B."/>
            <person name="Vanderstraeten L."/>
            <person name="Becker D."/>
            <person name="Lang D."/>
            <person name="Vosolsobe S."/>
            <person name="Rombauts S."/>
            <person name="Wilhelmsson P.K.I."/>
            <person name="Janitza P."/>
            <person name="Kern R."/>
            <person name="Heyl A."/>
            <person name="Rumpler F."/>
            <person name="Villalobos L.I.A.C."/>
            <person name="Clay J.M."/>
            <person name="Skokan R."/>
            <person name="Toyoda A."/>
            <person name="Suzuki Y."/>
            <person name="Kagoshima H."/>
            <person name="Schijlen E."/>
            <person name="Tajeshwar N."/>
            <person name="Catarino B."/>
            <person name="Hetherington A.J."/>
            <person name="Saltykova A."/>
            <person name="Bonnot C."/>
            <person name="Breuninger H."/>
            <person name="Symeonidi A."/>
            <person name="Radhakrishnan G.V."/>
            <person name="Van Nieuwerburgh F."/>
            <person name="Deforce D."/>
            <person name="Chang C."/>
            <person name="Karol K.G."/>
            <person name="Hedrich R."/>
            <person name="Ulvskov P."/>
            <person name="Glockner G."/>
            <person name="Delwiche C.F."/>
            <person name="Petrasek J."/>
            <person name="Van de Peer Y."/>
            <person name="Friml J."/>
            <person name="Beilby M."/>
            <person name="Dolan L."/>
            <person name="Kohara Y."/>
            <person name="Sugano S."/>
            <person name="Fujiyama A."/>
            <person name="Delaux P.-M."/>
            <person name="Quint M."/>
            <person name="TheiBen G."/>
            <person name="Hagemann M."/>
            <person name="Harholt J."/>
            <person name="Dunand C."/>
            <person name="Zachgo S."/>
            <person name="Langdale J."/>
            <person name="Maumus F."/>
            <person name="Straeten D.V.D."/>
            <person name="Gould S.B."/>
            <person name="Rensing S.A."/>
        </authorList>
    </citation>
    <scope>NUCLEOTIDE SEQUENCE [LARGE SCALE GENOMIC DNA]</scope>
    <source>
        <strain evidence="12 13">S276</strain>
    </source>
</reference>
<feature type="region of interest" description="Disordered" evidence="9">
    <location>
        <begin position="275"/>
        <end position="465"/>
    </location>
</feature>
<dbReference type="Gene3D" id="3.30.40.10">
    <property type="entry name" value="Zinc/RING finger domain, C3HC4 (zinc finger)"/>
    <property type="match status" value="1"/>
</dbReference>
<dbReference type="PROSITE" id="PS50982">
    <property type="entry name" value="MBD"/>
    <property type="match status" value="1"/>
</dbReference>
<evidence type="ECO:0000259" key="10">
    <source>
        <dbReference type="PROSITE" id="PS50982"/>
    </source>
</evidence>
<feature type="region of interest" description="Disordered" evidence="9">
    <location>
        <begin position="2350"/>
        <end position="2391"/>
    </location>
</feature>
<feature type="compositionally biased region" description="Basic and acidic residues" evidence="9">
    <location>
        <begin position="2382"/>
        <end position="2391"/>
    </location>
</feature>
<feature type="compositionally biased region" description="Basic residues" evidence="9">
    <location>
        <begin position="349"/>
        <end position="366"/>
    </location>
</feature>
<feature type="region of interest" description="Disordered" evidence="9">
    <location>
        <begin position="2225"/>
        <end position="2246"/>
    </location>
</feature>
<feature type="compositionally biased region" description="Low complexity" evidence="9">
    <location>
        <begin position="539"/>
        <end position="551"/>
    </location>
</feature>
<feature type="compositionally biased region" description="Basic residues" evidence="9">
    <location>
        <begin position="323"/>
        <end position="334"/>
    </location>
</feature>
<feature type="compositionally biased region" description="Basic residues" evidence="9">
    <location>
        <begin position="3093"/>
        <end position="3103"/>
    </location>
</feature>
<feature type="compositionally biased region" description="Basic and acidic residues" evidence="9">
    <location>
        <begin position="1836"/>
        <end position="1854"/>
    </location>
</feature>
<feature type="domain" description="N-acetyltransferase" evidence="11">
    <location>
        <begin position="1863"/>
        <end position="2016"/>
    </location>
</feature>
<feature type="region of interest" description="Disordered" evidence="9">
    <location>
        <begin position="1418"/>
        <end position="1595"/>
    </location>
</feature>
<evidence type="ECO:0000256" key="4">
    <source>
        <dbReference type="ARBA" id="ARBA00022833"/>
    </source>
</evidence>
<keyword evidence="13" id="KW-1185">Reference proteome</keyword>
<feature type="compositionally biased region" description="Gly residues" evidence="9">
    <location>
        <begin position="3064"/>
        <end position="3074"/>
    </location>
</feature>
<feature type="compositionally biased region" description="Basic and acidic residues" evidence="9">
    <location>
        <begin position="1034"/>
        <end position="1044"/>
    </location>
</feature>
<feature type="region of interest" description="Disordered" evidence="9">
    <location>
        <begin position="190"/>
        <end position="213"/>
    </location>
</feature>
<feature type="region of interest" description="Disordered" evidence="9">
    <location>
        <begin position="627"/>
        <end position="654"/>
    </location>
</feature>
<dbReference type="GO" id="GO:0003677">
    <property type="term" value="F:DNA binding"/>
    <property type="evidence" value="ECO:0007669"/>
    <property type="project" value="UniProtKB-KW"/>
</dbReference>
<evidence type="ECO:0000256" key="6">
    <source>
        <dbReference type="ARBA" id="ARBA00023125"/>
    </source>
</evidence>
<sequence length="3548" mass="378768">MEASGPFRLVVGEKVEVRMLERGLRGSWHPAIVTDASPSKRVVEYLELLTSDGKEKLSEIINVRFDELWDAQYNGKPVKLEKRGRRGRVRLRPVPPHVDFEAHEQVAGCQVDVLFDDAWWEGVLQEDVGNPENMSVLVSFPDEGDFQFIPFRHMRRGMDWDPVENRWMPRPRIPPNELAVIMEGSLATMARASGGRSRQSKPSLPPISDDGDVSLVGEMAARPATATAAPSDARAVGNTLLVEDIGAAGDVVADSSGLDGEEVALVSEMAVGGAASTSTLDGEGDDTSSNGEASSEEEGKKRKGVEMVTVVMQKQSKGARAQMTKKKGSKKNRGKGGVGPAKASGLGKGAKKGAVLKKGKKKKKERRPRERESLRVRLQNQQQQQHSEVVTRKAAGVTASKSQKAQKKQQNKKKKNKAVQANRVVIVDEDEDEEGWEDLGEESEEEEDGRPRSEGRCAMRKVQKQKMVTELDNEVRSEDGGAAGGGEVLVLGGSGSESTCGLAATPLVGNADCLEKRGEGSDASTVLSQQRSSGGGEAAGAAAPAAGVAEEGQGGAGVKLGSVAGEETRAEEGMETGVEGVELGVHRNDSGCTPSLMVECQASPSSAVVCGSEGMRNAGLAGVNVERETTTEPPGQRLSSPLLPSTAKDPSVGGFGTAVRRKAVDELVSAGWTINVRTRKQGRRAGSYDLFYVSPDGDILRSLVQAMRMHKKKVGEGSGERSGDAWTEEGLQRQSQGRKKDKKKKKPAVKEGEKKVDLQKVEDKEKVERKVEGKKLDGKNAKEKKAEGKKVVESEHIMEIKEKVGEEGKEGEEEEEQEEEEGMVEETKEEEESRVEKVGEEMEEKGEDEEEEEEEEEEDEEEEEKVEGGEREERGKGVMEGTEWKGKEGDKEDEEDNEENKAKEEGKEEEEKGGRQEEEREEDRRKEEREEKEEEEEERENDPHHDVEKGEVEGGKEGDGRKEEEEGKCMEEVREADVGEGTGEKSIAERFSYRRIKKTKERRKVRVQRPAKKTIGDVERAGRVESDPDSAGGLRKDDRVDVQKRRSGSCGKGDSAAKGKGKQAVGRRVSINSAQEKTETIEIDVDLLTDEAGREDADTDGTATVNTVDVDVEVRSVQGKEFGKEAQTDQAAKEEEQHKAVETLEEQVLPFNSSLRTEGGKIEMMHAATLDGGGEAGAAGLLKKPQDEVRTGMLDLRQYGNEHDDERVRTMGGACVEESKRIWPREGGAGPVSAEGANFIARSSAAGNAIAVQKWMERKIDDGEGFEEAGGGQIRGIAKHFKEWESMCDADLMSLQRGDMDIIEQQGTVAAVLSNASEERRGVKITSGEGCQEGLDARTSHHIGGSSEAGVVRVFGGSMDLRKCVVEKVMGESRCSGDIQLSRPTARVDGSGRKERAEEEFREKVGMQAREVGRKAVAAERKVAEPGRSAISGLSKKGSGQHDEDGLEKRGGVDEHCGEIRGVGDVSEGMASPGRGSKRRRETGGMKSARNGGEACGGMEGSGEKKEGGRVGSTFVKRGRRPSGSGLTKKGVEKDEGGGGGGVKRKREREQGGEGGGASAGKKVKKSKKAVADGGGGSFSARVDRGGSGVRGTRAPLEKRLRVRSAMEMVEAEQGKSAGGLSCVGGSGAAMGGGGGGGSAAKGKVGNASGVNSGINGGASGLDHKSEKKSASLLSKLIDVGVIAENDVLKYVNRRTKDPAQWGIAKREGIECRCCQGVFSIAEWERHAGSTGHRPCANIFLSDGRSLAEVQNEAGVSDCHGDNLERDEQGKEIDYSDDLCRVCGDGGELICCDACPSTFHLPCIGLEIFSELRGLVGRQQLLEDGFTWTLVRCSDDEGSSPRERSVREGVEERRRRQFQGMSTGGTPAEIGRRLKDAVEIMQESFHPIKDTRTRQDLIPLIMTNRRTMHCDFGGFYTAVLEKEGELISAASLRVFGERAAEMPLVATRFQFRRQGMCRRLLNALENLLANLQVKKLVLPAVPDVQDTWRESFGFQSIADRDKRELAELGIMVFPGTSTLEKPIISTPLGNDHIVSILPDTPCAPTMSRDSDTEALALPAAHTSRTPLLQGGETGKGDQRNRPCDGSTRMQWRKHLLDGIHFLGPLTRALESMSVPVTPEKDGAMGGQPNRQGTCTMVSGAAVDNYATTQMDSLFLPDKHNSSDPTGFCAMDYFRFDPSSTTYLSLGKQRPEISPYHSADTARNQRVGMVVSGPQTERRLELTPWSSAGLSSGSTRPNSCTWPDGSEGISPWRDASGLCKVRGSLKKAARKSRGMARPQTSPELIDCFDSLAVIESRTGVSPAAGDAFPSSRHRCADVQPNRAHIVGNGTIWGFEAGGMAFGAPVGTWQPSLPGRSGTDDRSRNQAAPCSWHTNAAGAGGHMLSEDKGGREDHLRQIPAPSFQNDSVRNVSCERTPENVSRATGKLPVSATAGTVDGVDRATCADQKPSVRPGGVSPFASPIRKLYNEVTDVVFGGLVPFGSGNVSPGISVPPANTGEVNASMGSVPPSNSVCRDGLSNGPVATGAGRGNERTVGLGSANGDKVGRKPGSGMGKRKKGAQKAKDGNTGQQNGDLEMENDAACGSAADRTTSSKAEPRGPGDANECSAAAPKKRRRRGRNNASKDPADDTGAMLPADQAGEKRKRGRKPREREENGVVRRRPAKGADGEGGAKQGFLTPAHLVNRKRTSSDAEDEDAKDGEHVVVCTTRSHRQVKYSKRFLDGIKILTTRSPSPTTSTDNCRGAEESVAQGERLGDATSAEQGVDTSAKVTEPWEVEKPAKKEVCVPVIPTAGGGSQPVFRGLEGAAEAVMVVQKATVDAVPLPDTAADKQSAMEKAAALQEEGTVQNAMAVREETVWQQEMTPQKDLAYQGHLREEGRLAAEAELALELATDKHVGVEERLGGEKEVAGKVAEQEAGAQRAVAVPDDGTHIGEAVAPEGMELGQVRVLENAPPGHDEVIADKPVVLSLPHVASSKGEGVEGGGRGKGAKTPKRREKAGRGRKGKMEDNAIQPLTVELGEGRGGLIVNLEGFNKGGWIMDISNGSMDERGLVGNMPRRRGRPPKMGGIGRGNGPNPGRGACFSDLLGGGGGRGSGRGRGRGRRKAQLNTSPTGNRNDDIISGLLGDGPGRLEGAGEEDVLRWMGVRGTDIDDVAKDATTDGAMVAMAAIGPVNTMAGVGFSMDDLLAEDGDVYPRITEEGIGSEWAVDDIVALVGDDAQTTRSTTERGVNSARTGGNHPTGKFGVDLEPRSLFGGGCGKHSLAEMSQVHDGLGVSMLPRLVDGCSHFDRGDGVPYGVDLFRGNRGMDTLPDPLMTDVDVFMREGMNARAHDGSGWQREEGVIDEAGGGRCNQVDVDAVDGGGRGDDCCGASLGGGVNGDMERRVNGCKFLHPPMGKLEQQTRPLVRDSSQQKIAVASVEVGGVIAPAGSWGVTSRGGGGKGRGEGGACTCAAPCFCSWKPWNGHFVRSQLHKRSVAVNLGTINMEFCSRRLGHSALQGLLCCYIGPAECGILLEEWRGHDHQAGGAGDVLCHLCVTRLVIEDATVLCKNH</sequence>
<dbReference type="SMART" id="SM00249">
    <property type="entry name" value="PHD"/>
    <property type="match status" value="1"/>
</dbReference>
<comment type="subcellular location">
    <subcellularLocation>
        <location evidence="1">Nucleus</location>
    </subcellularLocation>
</comment>
<feature type="compositionally biased region" description="Basic residues" evidence="9">
    <location>
        <begin position="2985"/>
        <end position="3001"/>
    </location>
</feature>
<dbReference type="Pfam" id="PF23209">
    <property type="entry name" value="IDM1_C"/>
    <property type="match status" value="1"/>
</dbReference>
<feature type="domain" description="MBD" evidence="10">
    <location>
        <begin position="658"/>
        <end position="730"/>
    </location>
</feature>
<feature type="region of interest" description="Disordered" evidence="9">
    <location>
        <begin position="3217"/>
        <end position="3242"/>
    </location>
</feature>
<feature type="compositionally biased region" description="Low complexity" evidence="9">
    <location>
        <begin position="2726"/>
        <end position="2736"/>
    </location>
</feature>
<evidence type="ECO:0000256" key="2">
    <source>
        <dbReference type="ARBA" id="ARBA00022723"/>
    </source>
</evidence>
<feature type="compositionally biased region" description="Basic residues" evidence="9">
    <location>
        <begin position="404"/>
        <end position="417"/>
    </location>
</feature>
<dbReference type="GO" id="GO:0003714">
    <property type="term" value="F:transcription corepressor activity"/>
    <property type="evidence" value="ECO:0007669"/>
    <property type="project" value="InterPro"/>
</dbReference>
<feature type="compositionally biased region" description="Basic residues" evidence="9">
    <location>
        <begin position="736"/>
        <end position="747"/>
    </location>
</feature>
<feature type="compositionally biased region" description="Basic and acidic residues" evidence="9">
    <location>
        <begin position="1390"/>
        <end position="1402"/>
    </location>
</feature>
<feature type="region of interest" description="Disordered" evidence="9">
    <location>
        <begin position="1382"/>
        <end position="1402"/>
    </location>
</feature>
<dbReference type="PANTHER" id="PTHR46309">
    <property type="entry name" value="PHD FINGER PROTEIN 12"/>
    <property type="match status" value="1"/>
</dbReference>
<keyword evidence="8" id="KW-0539">Nucleus</keyword>
<feature type="compositionally biased region" description="Basic and acidic residues" evidence="9">
    <location>
        <begin position="748"/>
        <end position="808"/>
    </location>
</feature>
<keyword evidence="6" id="KW-0238">DNA-binding</keyword>
<feature type="compositionally biased region" description="Acidic residues" evidence="9">
    <location>
        <begin position="809"/>
        <end position="833"/>
    </location>
</feature>
<feature type="compositionally biased region" description="Basic and acidic residues" evidence="9">
    <location>
        <begin position="714"/>
        <end position="723"/>
    </location>
</feature>
<organism evidence="12 13">
    <name type="scientific">Chara braunii</name>
    <name type="common">Braun's stonewort</name>
    <dbReference type="NCBI Taxonomy" id="69332"/>
    <lineage>
        <taxon>Eukaryota</taxon>
        <taxon>Viridiplantae</taxon>
        <taxon>Streptophyta</taxon>
        <taxon>Charophyceae</taxon>
        <taxon>Charales</taxon>
        <taxon>Characeae</taxon>
        <taxon>Chara</taxon>
    </lineage>
</organism>
<feature type="compositionally biased region" description="Basic and acidic residues" evidence="9">
    <location>
        <begin position="899"/>
        <end position="929"/>
    </location>
</feature>
<feature type="compositionally biased region" description="Acidic residues" evidence="9">
    <location>
        <begin position="427"/>
        <end position="448"/>
    </location>
</feature>
<keyword evidence="7" id="KW-0804">Transcription</keyword>
<evidence type="ECO:0000256" key="5">
    <source>
        <dbReference type="ARBA" id="ARBA00023015"/>
    </source>
</evidence>
<feature type="region of interest" description="Disordered" evidence="9">
    <location>
        <begin position="2059"/>
        <end position="2085"/>
    </location>
</feature>
<dbReference type="EMBL" id="BFEA01000056">
    <property type="protein sequence ID" value="GBG64931.1"/>
    <property type="molecule type" value="Genomic_DNA"/>
</dbReference>
<evidence type="ECO:0000256" key="3">
    <source>
        <dbReference type="ARBA" id="ARBA00022771"/>
    </source>
</evidence>
<dbReference type="InterPro" id="IPR013083">
    <property type="entry name" value="Znf_RING/FYVE/PHD"/>
</dbReference>
<dbReference type="InterPro" id="IPR056511">
    <property type="entry name" value="IDM1_C"/>
</dbReference>
<feature type="compositionally biased region" description="Acidic residues" evidence="9">
    <location>
        <begin position="841"/>
        <end position="865"/>
    </location>
</feature>
<dbReference type="Pfam" id="PF16135">
    <property type="entry name" value="TDBD"/>
    <property type="match status" value="1"/>
</dbReference>
<dbReference type="SUPFAM" id="SSF55729">
    <property type="entry name" value="Acyl-CoA N-acyltransferases (Nat)"/>
    <property type="match status" value="1"/>
</dbReference>
<feature type="compositionally biased region" description="Low complexity" evidence="9">
    <location>
        <begin position="1048"/>
        <end position="1064"/>
    </location>
</feature>
<feature type="compositionally biased region" description="Polar residues" evidence="9">
    <location>
        <begin position="522"/>
        <end position="532"/>
    </location>
</feature>
<gene>
    <name evidence="12" type="ORF">CBR_g48679</name>
</gene>
<dbReference type="SUPFAM" id="SSF57903">
    <property type="entry name" value="FYVE/PHD zinc finger"/>
    <property type="match status" value="1"/>
</dbReference>
<evidence type="ECO:0000313" key="12">
    <source>
        <dbReference type="EMBL" id="GBG64931.1"/>
    </source>
</evidence>
<feature type="region of interest" description="Disordered" evidence="9">
    <location>
        <begin position="2726"/>
        <end position="2766"/>
    </location>
</feature>
<dbReference type="InterPro" id="IPR001739">
    <property type="entry name" value="Methyl_CpG_DNA-bd"/>
</dbReference>
<dbReference type="OrthoDB" id="1903104at2759"/>
<feature type="region of interest" description="Disordered" evidence="9">
    <location>
        <begin position="1836"/>
        <end position="1866"/>
    </location>
</feature>
<dbReference type="PROSITE" id="PS51186">
    <property type="entry name" value="GNAT"/>
    <property type="match status" value="1"/>
</dbReference>
<protein>
    <recommendedName>
        <fullName evidence="14">N-acetyltransferase domain-containing protein</fullName>
    </recommendedName>
</protein>
<evidence type="ECO:0008006" key="14">
    <source>
        <dbReference type="Google" id="ProtNLM"/>
    </source>
</evidence>
<dbReference type="InterPro" id="IPR016181">
    <property type="entry name" value="Acyl_CoA_acyltransferase"/>
</dbReference>
<evidence type="ECO:0000256" key="7">
    <source>
        <dbReference type="ARBA" id="ARBA00023163"/>
    </source>
</evidence>
<evidence type="ECO:0000259" key="11">
    <source>
        <dbReference type="PROSITE" id="PS51186"/>
    </source>
</evidence>
<dbReference type="Gene3D" id="3.30.890.10">
    <property type="entry name" value="Methyl-cpg-binding Protein 2, Chain A"/>
    <property type="match status" value="1"/>
</dbReference>
<feature type="compositionally biased region" description="Polar residues" evidence="9">
    <location>
        <begin position="631"/>
        <end position="643"/>
    </location>
</feature>
<dbReference type="STRING" id="69332.A0A388K4F9"/>
<dbReference type="GO" id="GO:0006357">
    <property type="term" value="P:regulation of transcription by RNA polymerase II"/>
    <property type="evidence" value="ECO:0007669"/>
    <property type="project" value="TreeGrafter"/>
</dbReference>
<feature type="region of interest" description="Disordered" evidence="9">
    <location>
        <begin position="2499"/>
        <end position="2696"/>
    </location>
</feature>
<feature type="compositionally biased region" description="Low complexity" evidence="9">
    <location>
        <begin position="376"/>
        <end position="385"/>
    </location>
</feature>
<feature type="region of interest" description="Disordered" evidence="9">
    <location>
        <begin position="3047"/>
        <end position="3116"/>
    </location>
</feature>
<dbReference type="InterPro" id="IPR032308">
    <property type="entry name" value="TDBD"/>
</dbReference>
<keyword evidence="2" id="KW-0479">Metal-binding</keyword>
<feature type="compositionally biased region" description="Polar residues" evidence="9">
    <location>
        <begin position="2499"/>
        <end position="2511"/>
    </location>
</feature>
<dbReference type="GO" id="GO:0016747">
    <property type="term" value="F:acyltransferase activity, transferring groups other than amino-acyl groups"/>
    <property type="evidence" value="ECO:0007669"/>
    <property type="project" value="InterPro"/>
</dbReference>
<evidence type="ECO:0000256" key="1">
    <source>
        <dbReference type="ARBA" id="ARBA00004123"/>
    </source>
</evidence>
<dbReference type="InterPro" id="IPR008395">
    <property type="entry name" value="Agenet-like_dom"/>
</dbReference>
<feature type="compositionally biased region" description="Basic and acidic residues" evidence="9">
    <location>
        <begin position="941"/>
        <end position="992"/>
    </location>
</feature>
<dbReference type="GO" id="GO:0005634">
    <property type="term" value="C:nucleus"/>
    <property type="evidence" value="ECO:0007669"/>
    <property type="project" value="UniProtKB-SubCell"/>
</dbReference>
<feature type="compositionally biased region" description="Polar residues" evidence="9">
    <location>
        <begin position="2225"/>
        <end position="2240"/>
    </location>
</feature>
<evidence type="ECO:0000313" key="13">
    <source>
        <dbReference type="Proteomes" id="UP000265515"/>
    </source>
</evidence>
<dbReference type="Pfam" id="PF05641">
    <property type="entry name" value="Agenet"/>
    <property type="match status" value="1"/>
</dbReference>
<dbReference type="OMA" id="GISCELE"/>
<dbReference type="Gramene" id="GBG64931">
    <property type="protein sequence ID" value="GBG64931"/>
    <property type="gene ID" value="CBR_g48679"/>
</dbReference>
<feature type="compositionally biased region" description="Basic and acidic residues" evidence="9">
    <location>
        <begin position="866"/>
        <end position="890"/>
    </location>
</feature>
<dbReference type="Proteomes" id="UP000265515">
    <property type="component" value="Unassembled WGS sequence"/>
</dbReference>
<dbReference type="Gene3D" id="3.40.630.30">
    <property type="match status" value="1"/>
</dbReference>
<keyword evidence="3" id="KW-0863">Zinc-finger</keyword>
<feature type="compositionally biased region" description="Basic and acidic residues" evidence="9">
    <location>
        <begin position="1014"/>
        <end position="1026"/>
    </location>
</feature>
<feature type="compositionally biased region" description="Basic and acidic residues" evidence="9">
    <location>
        <begin position="1440"/>
        <end position="1459"/>
    </location>
</feature>
<dbReference type="InterPro" id="IPR016177">
    <property type="entry name" value="DNA-bd_dom_sf"/>
</dbReference>
<name>A0A388K4F9_CHABU</name>
<evidence type="ECO:0000256" key="8">
    <source>
        <dbReference type="ARBA" id="ARBA00023242"/>
    </source>
</evidence>
<dbReference type="InterPro" id="IPR054292">
    <property type="entry name" value="DUF7028"/>
</dbReference>
<dbReference type="Pfam" id="PF22970">
    <property type="entry name" value="DUF7028"/>
    <property type="match status" value="1"/>
</dbReference>
<feature type="region of interest" description="Disordered" evidence="9">
    <location>
        <begin position="517"/>
        <end position="554"/>
    </location>
</feature>
<keyword evidence="4" id="KW-0862">Zinc</keyword>
<dbReference type="InterPro" id="IPR011011">
    <property type="entry name" value="Znf_FYVE_PHD"/>
</dbReference>
<feature type="compositionally biased region" description="Basic residues" evidence="9">
    <location>
        <begin position="993"/>
        <end position="1012"/>
    </location>
</feature>
<dbReference type="InterPro" id="IPR042163">
    <property type="entry name" value="PHF12"/>
</dbReference>
<feature type="compositionally biased region" description="Acidic residues" evidence="9">
    <location>
        <begin position="930"/>
        <end position="940"/>
    </location>
</feature>
<dbReference type="PANTHER" id="PTHR46309:SF1">
    <property type="entry name" value="PHD FINGER PROTEIN 12"/>
    <property type="match status" value="1"/>
</dbReference>
<dbReference type="SUPFAM" id="SSF54171">
    <property type="entry name" value="DNA-binding domain"/>
    <property type="match status" value="1"/>
</dbReference>
<feature type="region of interest" description="Disordered" evidence="9">
    <location>
        <begin position="713"/>
        <end position="1073"/>
    </location>
</feature>
<feature type="compositionally biased region" description="Polar residues" evidence="9">
    <location>
        <begin position="2363"/>
        <end position="2372"/>
    </location>
</feature>
<dbReference type="GO" id="GO:0008270">
    <property type="term" value="F:zinc ion binding"/>
    <property type="evidence" value="ECO:0007669"/>
    <property type="project" value="UniProtKB-KW"/>
</dbReference>
<dbReference type="InterPro" id="IPR000182">
    <property type="entry name" value="GNAT_dom"/>
</dbReference>